<evidence type="ECO:0000313" key="2">
    <source>
        <dbReference type="Proteomes" id="UP000305471"/>
    </source>
</evidence>
<gene>
    <name evidence="1" type="ORF">E5672_09280</name>
</gene>
<dbReference type="Proteomes" id="UP000305471">
    <property type="component" value="Unassembled WGS sequence"/>
</dbReference>
<proteinExistence type="predicted"/>
<dbReference type="InterPro" id="IPR029021">
    <property type="entry name" value="Prot-tyrosine_phosphatase-like"/>
</dbReference>
<organism evidence="1 2">
    <name type="scientific">Alteromonas portus</name>
    <dbReference type="NCBI Taxonomy" id="2565549"/>
    <lineage>
        <taxon>Bacteria</taxon>
        <taxon>Pseudomonadati</taxon>
        <taxon>Pseudomonadota</taxon>
        <taxon>Gammaproteobacteria</taxon>
        <taxon>Alteromonadales</taxon>
        <taxon>Alteromonadaceae</taxon>
        <taxon>Alteromonas/Salinimonas group</taxon>
        <taxon>Alteromonas</taxon>
    </lineage>
</organism>
<dbReference type="OrthoDB" id="7391097at2"/>
<comment type="caution">
    <text evidence="1">The sequence shown here is derived from an EMBL/GenBank/DDBJ whole genome shotgun (WGS) entry which is preliminary data.</text>
</comment>
<dbReference type="SUPFAM" id="SSF52799">
    <property type="entry name" value="(Phosphotyrosine protein) phosphatases II"/>
    <property type="match status" value="1"/>
</dbReference>
<name>A0A4U0ZFK3_9ALTE</name>
<protein>
    <recommendedName>
        <fullName evidence="3">Phosphatase</fullName>
    </recommendedName>
</protein>
<evidence type="ECO:0008006" key="3">
    <source>
        <dbReference type="Google" id="ProtNLM"/>
    </source>
</evidence>
<dbReference type="AlphaFoldDB" id="A0A4U0ZFK3"/>
<sequence length="229" mass="25279">MKKHQSAALKILKDTLSFQTSKRSLAVVAACISLGLGLSAHANAYHEDNSTPQASDQAQMNATPTLATLTNFQKNAPFMYSSGLPDASHLSLLKEEGVTHVIDLIPGNRTSEILTTSELGLDYFNVPVDWEGPTLANFLNYAAFMQSVDIEEDKVLTHCKLNWRGAAFTYLYRINVLGESEQAAKKDLMAIWHPNPTWYAFMNDVISHYNEVNGQQVAMSFEAAAPESH</sequence>
<dbReference type="RefSeq" id="WP_136781936.1">
    <property type="nucleotide sequence ID" value="NZ_SWCO01000005.1"/>
</dbReference>
<evidence type="ECO:0000313" key="1">
    <source>
        <dbReference type="EMBL" id="TKB03228.1"/>
    </source>
</evidence>
<accession>A0A4U0ZFK3</accession>
<keyword evidence="2" id="KW-1185">Reference proteome</keyword>
<dbReference type="EMBL" id="SWCO01000005">
    <property type="protein sequence ID" value="TKB03228.1"/>
    <property type="molecule type" value="Genomic_DNA"/>
</dbReference>
<dbReference type="Gene3D" id="3.90.190.10">
    <property type="entry name" value="Protein tyrosine phosphatase superfamily"/>
    <property type="match status" value="1"/>
</dbReference>
<reference evidence="1 2" key="1">
    <citation type="submission" date="2019-04" db="EMBL/GenBank/DDBJ databases">
        <title>Alteromonas portus sp. nov., an alginate lyase-excreting marine bacterium.</title>
        <authorList>
            <person name="Huang H."/>
            <person name="Mo K."/>
            <person name="Bao S."/>
        </authorList>
    </citation>
    <scope>NUCLEOTIDE SEQUENCE [LARGE SCALE GENOMIC DNA]</scope>
    <source>
        <strain evidence="1 2">HB161718</strain>
    </source>
</reference>